<sequence length="173" mass="19193">RIPCPHASCSCLFKTLAGLKHHQSSAHCFFLNPTISTGAVKPDPPGIIQDHHDKLTETLAGRICDENSIYIDPSTPPPPISDKSPEDWTPYQNKTEFEAAKLIFKEAQLSASKTDKLLHIWGSTLAVHGSRPPFADHQDLYNTIDATPVGDIPWNKFTLWYNGERPVGRVPRG</sequence>
<dbReference type="PROSITE" id="PS00028">
    <property type="entry name" value="ZINC_FINGER_C2H2_1"/>
    <property type="match status" value="1"/>
</dbReference>
<dbReference type="OrthoDB" id="3199698at2759"/>
<keyword evidence="3" id="KW-1185">Reference proteome</keyword>
<reference evidence="3" key="2">
    <citation type="submission" date="2015-01" db="EMBL/GenBank/DDBJ databases">
        <title>Evolutionary Origins and Diversification of the Mycorrhizal Mutualists.</title>
        <authorList>
            <consortium name="DOE Joint Genome Institute"/>
            <consortium name="Mycorrhizal Genomics Consortium"/>
            <person name="Kohler A."/>
            <person name="Kuo A."/>
            <person name="Nagy L.G."/>
            <person name="Floudas D."/>
            <person name="Copeland A."/>
            <person name="Barry K.W."/>
            <person name="Cichocki N."/>
            <person name="Veneault-Fourrey C."/>
            <person name="LaButti K."/>
            <person name="Lindquist E.A."/>
            <person name="Lipzen A."/>
            <person name="Lundell T."/>
            <person name="Morin E."/>
            <person name="Murat C."/>
            <person name="Riley R."/>
            <person name="Ohm R."/>
            <person name="Sun H."/>
            <person name="Tunlid A."/>
            <person name="Henrissat B."/>
            <person name="Grigoriev I.V."/>
            <person name="Hibbett D.S."/>
            <person name="Martin F."/>
        </authorList>
    </citation>
    <scope>NUCLEOTIDE SEQUENCE [LARGE SCALE GENOMIC DNA]</scope>
    <source>
        <strain evidence="3">Ve08.2h10</strain>
    </source>
</reference>
<dbReference type="Proteomes" id="UP000054538">
    <property type="component" value="Unassembled WGS sequence"/>
</dbReference>
<reference evidence="2 3" key="1">
    <citation type="submission" date="2014-04" db="EMBL/GenBank/DDBJ databases">
        <authorList>
            <consortium name="DOE Joint Genome Institute"/>
            <person name="Kuo A."/>
            <person name="Kohler A."/>
            <person name="Jargeat P."/>
            <person name="Nagy L.G."/>
            <person name="Floudas D."/>
            <person name="Copeland A."/>
            <person name="Barry K.W."/>
            <person name="Cichocki N."/>
            <person name="Veneault-Fourrey C."/>
            <person name="LaButti K."/>
            <person name="Lindquist E.A."/>
            <person name="Lipzen A."/>
            <person name="Lundell T."/>
            <person name="Morin E."/>
            <person name="Murat C."/>
            <person name="Sun H."/>
            <person name="Tunlid A."/>
            <person name="Henrissat B."/>
            <person name="Grigoriev I.V."/>
            <person name="Hibbett D.S."/>
            <person name="Martin F."/>
            <person name="Nordberg H.P."/>
            <person name="Cantor M.N."/>
            <person name="Hua S.X."/>
        </authorList>
    </citation>
    <scope>NUCLEOTIDE SEQUENCE [LARGE SCALE GENOMIC DNA]</scope>
    <source>
        <strain evidence="2 3">Ve08.2h10</strain>
    </source>
</reference>
<evidence type="ECO:0000259" key="1">
    <source>
        <dbReference type="PROSITE" id="PS00028"/>
    </source>
</evidence>
<accession>A0A0D0DH55</accession>
<dbReference type="EMBL" id="KN825950">
    <property type="protein sequence ID" value="KIK80719.1"/>
    <property type="molecule type" value="Genomic_DNA"/>
</dbReference>
<organism evidence="2 3">
    <name type="scientific">Paxillus rubicundulus Ve08.2h10</name>
    <dbReference type="NCBI Taxonomy" id="930991"/>
    <lineage>
        <taxon>Eukaryota</taxon>
        <taxon>Fungi</taxon>
        <taxon>Dikarya</taxon>
        <taxon>Basidiomycota</taxon>
        <taxon>Agaricomycotina</taxon>
        <taxon>Agaricomycetes</taxon>
        <taxon>Agaricomycetidae</taxon>
        <taxon>Boletales</taxon>
        <taxon>Paxilineae</taxon>
        <taxon>Paxillaceae</taxon>
        <taxon>Paxillus</taxon>
    </lineage>
</organism>
<feature type="domain" description="C2H2-type" evidence="1">
    <location>
        <begin position="4"/>
        <end position="27"/>
    </location>
</feature>
<dbReference type="InterPro" id="IPR013087">
    <property type="entry name" value="Znf_C2H2_type"/>
</dbReference>
<proteinExistence type="predicted"/>
<evidence type="ECO:0000313" key="2">
    <source>
        <dbReference type="EMBL" id="KIK80719.1"/>
    </source>
</evidence>
<dbReference type="HOGENOM" id="CLU_006344_7_1_1"/>
<feature type="non-terminal residue" evidence="2">
    <location>
        <position position="173"/>
    </location>
</feature>
<gene>
    <name evidence="2" type="ORF">PAXRUDRAFT_157911</name>
</gene>
<dbReference type="InParanoid" id="A0A0D0DH55"/>
<dbReference type="AlphaFoldDB" id="A0A0D0DH55"/>
<evidence type="ECO:0000313" key="3">
    <source>
        <dbReference type="Proteomes" id="UP000054538"/>
    </source>
</evidence>
<protein>
    <recommendedName>
        <fullName evidence="1">C2H2-type domain-containing protein</fullName>
    </recommendedName>
</protein>
<name>A0A0D0DH55_9AGAM</name>